<dbReference type="AlphaFoldDB" id="A0A8X6RD58"/>
<dbReference type="PANTHER" id="PTHR22954">
    <property type="entry name" value="RETROVIRAL PROTEASE-RELATED"/>
    <property type="match status" value="1"/>
</dbReference>
<dbReference type="Pfam" id="PF03564">
    <property type="entry name" value="DUF1759"/>
    <property type="match status" value="1"/>
</dbReference>
<dbReference type="PANTHER" id="PTHR22954:SF3">
    <property type="entry name" value="PROTEIN CBG08539"/>
    <property type="match status" value="1"/>
</dbReference>
<keyword evidence="2" id="KW-1185">Reference proteome</keyword>
<accession>A0A8X6RD58</accession>
<protein>
    <submittedName>
        <fullName evidence="1">Uncharacterized protein</fullName>
    </submittedName>
</protein>
<dbReference type="InterPro" id="IPR005312">
    <property type="entry name" value="DUF1759"/>
</dbReference>
<name>A0A8X6RD58_TRICX</name>
<dbReference type="Proteomes" id="UP000887159">
    <property type="component" value="Unassembled WGS sequence"/>
</dbReference>
<dbReference type="EMBL" id="BMAU01021171">
    <property type="protein sequence ID" value="GFX92981.1"/>
    <property type="molecule type" value="Genomic_DNA"/>
</dbReference>
<sequence>MAPKQSKNMGTFDLIIKELKAFGSRINECDDNKSRIRVLKKQVLQYETRLTEIFSELSTDESDESFDIYMKYKDILFNWVVDLAEKSQVEEVNSSIHVKSSVVNQPKLEVPHFYGNCENWISFKEIFKSSIIDNKSISDLEKFQYLQASVREDAAKLIRGFAITVDNLKNCWDIL</sequence>
<evidence type="ECO:0000313" key="1">
    <source>
        <dbReference type="EMBL" id="GFX92981.1"/>
    </source>
</evidence>
<proteinExistence type="predicted"/>
<reference evidence="1" key="1">
    <citation type="submission" date="2020-08" db="EMBL/GenBank/DDBJ databases">
        <title>Multicomponent nature underlies the extraordinary mechanical properties of spider dragline silk.</title>
        <authorList>
            <person name="Kono N."/>
            <person name="Nakamura H."/>
            <person name="Mori M."/>
            <person name="Yoshida Y."/>
            <person name="Ohtoshi R."/>
            <person name="Malay A.D."/>
            <person name="Moran D.A.P."/>
            <person name="Tomita M."/>
            <person name="Numata K."/>
            <person name="Arakawa K."/>
        </authorList>
    </citation>
    <scope>NUCLEOTIDE SEQUENCE</scope>
</reference>
<gene>
    <name evidence="1" type="ORF">TNCV_139251</name>
</gene>
<organism evidence="1 2">
    <name type="scientific">Trichonephila clavipes</name>
    <name type="common">Golden silk orbweaver</name>
    <name type="synonym">Nephila clavipes</name>
    <dbReference type="NCBI Taxonomy" id="2585209"/>
    <lineage>
        <taxon>Eukaryota</taxon>
        <taxon>Metazoa</taxon>
        <taxon>Ecdysozoa</taxon>
        <taxon>Arthropoda</taxon>
        <taxon>Chelicerata</taxon>
        <taxon>Arachnida</taxon>
        <taxon>Araneae</taxon>
        <taxon>Araneomorphae</taxon>
        <taxon>Entelegynae</taxon>
        <taxon>Araneoidea</taxon>
        <taxon>Nephilidae</taxon>
        <taxon>Trichonephila</taxon>
    </lineage>
</organism>
<comment type="caution">
    <text evidence="1">The sequence shown here is derived from an EMBL/GenBank/DDBJ whole genome shotgun (WGS) entry which is preliminary data.</text>
</comment>
<evidence type="ECO:0000313" key="2">
    <source>
        <dbReference type="Proteomes" id="UP000887159"/>
    </source>
</evidence>